<dbReference type="EMBL" id="LAZR01039069">
    <property type="protein sequence ID" value="KKL17918.1"/>
    <property type="molecule type" value="Genomic_DNA"/>
</dbReference>
<organism evidence="2">
    <name type="scientific">marine sediment metagenome</name>
    <dbReference type="NCBI Taxonomy" id="412755"/>
    <lineage>
        <taxon>unclassified sequences</taxon>
        <taxon>metagenomes</taxon>
        <taxon>ecological metagenomes</taxon>
    </lineage>
</organism>
<sequence>MIEQDPKKKKRGLLSLDEKMGLDRTTDFNAPKAPKQGLIPDTESENTGVATVADEVRNRMTGR</sequence>
<protein>
    <submittedName>
        <fullName evidence="2">Uncharacterized protein</fullName>
    </submittedName>
</protein>
<evidence type="ECO:0000313" key="2">
    <source>
        <dbReference type="EMBL" id="KKL17918.1"/>
    </source>
</evidence>
<feature type="region of interest" description="Disordered" evidence="1">
    <location>
        <begin position="1"/>
        <end position="49"/>
    </location>
</feature>
<accession>A0A0F9E1C5</accession>
<dbReference type="AlphaFoldDB" id="A0A0F9E1C5"/>
<evidence type="ECO:0000256" key="1">
    <source>
        <dbReference type="SAM" id="MobiDB-lite"/>
    </source>
</evidence>
<proteinExistence type="predicted"/>
<comment type="caution">
    <text evidence="2">The sequence shown here is derived from an EMBL/GenBank/DDBJ whole genome shotgun (WGS) entry which is preliminary data.</text>
</comment>
<feature type="compositionally biased region" description="Basic and acidic residues" evidence="1">
    <location>
        <begin position="16"/>
        <end position="26"/>
    </location>
</feature>
<name>A0A0F9E1C5_9ZZZZ</name>
<reference evidence="2" key="1">
    <citation type="journal article" date="2015" name="Nature">
        <title>Complex archaea that bridge the gap between prokaryotes and eukaryotes.</title>
        <authorList>
            <person name="Spang A."/>
            <person name="Saw J.H."/>
            <person name="Jorgensen S.L."/>
            <person name="Zaremba-Niedzwiedzka K."/>
            <person name="Martijn J."/>
            <person name="Lind A.E."/>
            <person name="van Eijk R."/>
            <person name="Schleper C."/>
            <person name="Guy L."/>
            <person name="Ettema T.J."/>
        </authorList>
    </citation>
    <scope>NUCLEOTIDE SEQUENCE</scope>
</reference>
<gene>
    <name evidence="2" type="ORF">LCGC14_2480760</name>
</gene>